<dbReference type="PANTHER" id="PTHR45138:SF9">
    <property type="entry name" value="DIGUANYLATE CYCLASE DGCM-RELATED"/>
    <property type="match status" value="1"/>
</dbReference>
<dbReference type="Gene3D" id="3.30.70.270">
    <property type="match status" value="1"/>
</dbReference>
<dbReference type="NCBIfam" id="TIGR00254">
    <property type="entry name" value="GGDEF"/>
    <property type="match status" value="1"/>
</dbReference>
<dbReference type="InterPro" id="IPR000160">
    <property type="entry name" value="GGDEF_dom"/>
</dbReference>
<dbReference type="SMART" id="SM00267">
    <property type="entry name" value="GGDEF"/>
    <property type="match status" value="1"/>
</dbReference>
<sequence length="137" mass="15044">MSMLLLDIDHFKAVNDRFGHQTGDEALRAVARLCQETLRDCDLFARVGGEEFAALLPSTTEREARAVSERLRGQVALRVIPTRAGEVGVTISIGVSEFRADDDFKSLYNRADQALYRAKNAGRNRVMGSDTATALNG</sequence>
<reference evidence="5" key="1">
    <citation type="journal article" date="2019" name="Int. J. Syst. Evol. Microbiol.">
        <title>The Global Catalogue of Microorganisms (GCM) 10K type strain sequencing project: providing services to taxonomists for standard genome sequencing and annotation.</title>
        <authorList>
            <consortium name="The Broad Institute Genomics Platform"/>
            <consortium name="The Broad Institute Genome Sequencing Center for Infectious Disease"/>
            <person name="Wu L."/>
            <person name="Ma J."/>
        </authorList>
    </citation>
    <scope>NUCLEOTIDE SEQUENCE [LARGE SCALE GENOMIC DNA]</scope>
    <source>
        <strain evidence="5">NBRC 111756</strain>
    </source>
</reference>
<feature type="domain" description="GGDEF" evidence="3">
    <location>
        <begin position="1"/>
        <end position="131"/>
    </location>
</feature>
<organism evidence="4 5">
    <name type="scientific">Marinobacterium aestuariivivens</name>
    <dbReference type="NCBI Taxonomy" id="1698799"/>
    <lineage>
        <taxon>Bacteria</taxon>
        <taxon>Pseudomonadati</taxon>
        <taxon>Pseudomonadota</taxon>
        <taxon>Gammaproteobacteria</taxon>
        <taxon>Oceanospirillales</taxon>
        <taxon>Oceanospirillaceae</taxon>
        <taxon>Marinobacterium</taxon>
    </lineage>
</organism>
<dbReference type="RefSeq" id="WP_379912974.1">
    <property type="nucleotide sequence ID" value="NZ_JBHSWE010000001.1"/>
</dbReference>
<proteinExistence type="predicted"/>
<protein>
    <recommendedName>
        <fullName evidence="1">diguanylate cyclase</fullName>
        <ecNumber evidence="1">2.7.7.65</ecNumber>
    </recommendedName>
</protein>
<keyword evidence="4" id="KW-0548">Nucleotidyltransferase</keyword>
<dbReference type="InterPro" id="IPR029787">
    <property type="entry name" value="Nucleotide_cyclase"/>
</dbReference>
<gene>
    <name evidence="4" type="ORF">ACFQDL_08770</name>
</gene>
<evidence type="ECO:0000259" key="3">
    <source>
        <dbReference type="PROSITE" id="PS50887"/>
    </source>
</evidence>
<evidence type="ECO:0000256" key="2">
    <source>
        <dbReference type="ARBA" id="ARBA00034247"/>
    </source>
</evidence>
<name>A0ABW1ZYA4_9GAMM</name>
<dbReference type="PROSITE" id="PS50887">
    <property type="entry name" value="GGDEF"/>
    <property type="match status" value="1"/>
</dbReference>
<accession>A0ABW1ZYA4</accession>
<dbReference type="EMBL" id="JBHSWE010000001">
    <property type="protein sequence ID" value="MFC6670167.1"/>
    <property type="molecule type" value="Genomic_DNA"/>
</dbReference>
<comment type="caution">
    <text evidence="4">The sequence shown here is derived from an EMBL/GenBank/DDBJ whole genome shotgun (WGS) entry which is preliminary data.</text>
</comment>
<comment type="catalytic activity">
    <reaction evidence="2">
        <text>2 GTP = 3',3'-c-di-GMP + 2 diphosphate</text>
        <dbReference type="Rhea" id="RHEA:24898"/>
        <dbReference type="ChEBI" id="CHEBI:33019"/>
        <dbReference type="ChEBI" id="CHEBI:37565"/>
        <dbReference type="ChEBI" id="CHEBI:58805"/>
        <dbReference type="EC" id="2.7.7.65"/>
    </reaction>
</comment>
<dbReference type="GO" id="GO:0052621">
    <property type="term" value="F:diguanylate cyclase activity"/>
    <property type="evidence" value="ECO:0007669"/>
    <property type="project" value="UniProtKB-EC"/>
</dbReference>
<evidence type="ECO:0000313" key="5">
    <source>
        <dbReference type="Proteomes" id="UP001596422"/>
    </source>
</evidence>
<dbReference type="PANTHER" id="PTHR45138">
    <property type="entry name" value="REGULATORY COMPONENTS OF SENSORY TRANSDUCTION SYSTEM"/>
    <property type="match status" value="1"/>
</dbReference>
<dbReference type="Pfam" id="PF00990">
    <property type="entry name" value="GGDEF"/>
    <property type="match status" value="1"/>
</dbReference>
<keyword evidence="5" id="KW-1185">Reference proteome</keyword>
<evidence type="ECO:0000313" key="4">
    <source>
        <dbReference type="EMBL" id="MFC6670167.1"/>
    </source>
</evidence>
<keyword evidence="4" id="KW-0808">Transferase</keyword>
<dbReference type="InterPro" id="IPR050469">
    <property type="entry name" value="Diguanylate_Cyclase"/>
</dbReference>
<dbReference type="Proteomes" id="UP001596422">
    <property type="component" value="Unassembled WGS sequence"/>
</dbReference>
<dbReference type="SUPFAM" id="SSF55073">
    <property type="entry name" value="Nucleotide cyclase"/>
    <property type="match status" value="1"/>
</dbReference>
<dbReference type="InterPro" id="IPR043128">
    <property type="entry name" value="Rev_trsase/Diguanyl_cyclase"/>
</dbReference>
<dbReference type="CDD" id="cd01949">
    <property type="entry name" value="GGDEF"/>
    <property type="match status" value="1"/>
</dbReference>
<evidence type="ECO:0000256" key="1">
    <source>
        <dbReference type="ARBA" id="ARBA00012528"/>
    </source>
</evidence>
<dbReference type="EC" id="2.7.7.65" evidence="1"/>